<accession>W9HPY7</accession>
<reference evidence="2 3" key="1">
    <citation type="submission" date="2011-06" db="EMBL/GenBank/DDBJ databases">
        <title>The Genome Sequence of Fusarium oxysporum FOSC 3-a.</title>
        <authorList>
            <consortium name="The Broad Institute Genome Sequencing Platform"/>
            <person name="Ma L.-J."/>
            <person name="Gale L.R."/>
            <person name="Schwartz D.C."/>
            <person name="Zhou S."/>
            <person name="Corby-Kistler H."/>
            <person name="Young S.K."/>
            <person name="Zeng Q."/>
            <person name="Gargeya S."/>
            <person name="Fitzgerald M."/>
            <person name="Haas B."/>
            <person name="Abouelleil A."/>
            <person name="Alvarado L."/>
            <person name="Arachchi H.M."/>
            <person name="Berlin A."/>
            <person name="Brown A."/>
            <person name="Chapman S.B."/>
            <person name="Chen Z."/>
            <person name="Dunbar C."/>
            <person name="Freedman E."/>
            <person name="Gearin G."/>
            <person name="Gellesch M."/>
            <person name="Goldberg J."/>
            <person name="Griggs A."/>
            <person name="Gujja S."/>
            <person name="Heiman D."/>
            <person name="Howarth C."/>
            <person name="Larson L."/>
            <person name="Lui A."/>
            <person name="MacDonald P.J.P."/>
            <person name="Mehta T."/>
            <person name="Montmayeur A."/>
            <person name="Murphy C."/>
            <person name="Neiman D."/>
            <person name="Pearson M."/>
            <person name="Priest M."/>
            <person name="Roberts A."/>
            <person name="Saif S."/>
            <person name="Shea T."/>
            <person name="Shenoy N."/>
            <person name="Sisk P."/>
            <person name="Stolte C."/>
            <person name="Sykes S."/>
            <person name="Wortman J."/>
            <person name="Nusbaum C."/>
            <person name="Birren B."/>
        </authorList>
    </citation>
    <scope>NUCLEOTIDE SEQUENCE [LARGE SCALE GENOMIC DNA]</scope>
    <source>
        <strain evidence="3">FOSC 3-a</strain>
    </source>
</reference>
<dbReference type="AlphaFoldDB" id="W9HPY7"/>
<proteinExistence type="predicted"/>
<sequence length="111" mass="12097">MAHPPEKTTVTTFIPSGHHGEGGSDPTREVQNNSKQGNSIRLSFHSLTQHSKLQHNKRGVKNMSCANPLDSLTGCTRLLSVPGEDTDRTKVCVGSCSVLARLKIFPTREVM</sequence>
<dbReference type="HOGENOM" id="CLU_2158470_0_0_1"/>
<protein>
    <submittedName>
        <fullName evidence="2">Uncharacterized protein</fullName>
    </submittedName>
</protein>
<dbReference type="Proteomes" id="UP000030753">
    <property type="component" value="Unassembled WGS sequence"/>
</dbReference>
<feature type="region of interest" description="Disordered" evidence="1">
    <location>
        <begin position="1"/>
        <end position="38"/>
    </location>
</feature>
<feature type="compositionally biased region" description="Basic and acidic residues" evidence="1">
    <location>
        <begin position="18"/>
        <end position="28"/>
    </location>
</feature>
<evidence type="ECO:0000256" key="1">
    <source>
        <dbReference type="SAM" id="MobiDB-lite"/>
    </source>
</evidence>
<name>W9HPY7_FUSOX</name>
<gene>
    <name evidence="2" type="ORF">FOYG_12105</name>
</gene>
<feature type="compositionally biased region" description="Polar residues" evidence="1">
    <location>
        <begin position="29"/>
        <end position="38"/>
    </location>
</feature>
<dbReference type="EMBL" id="JH717846">
    <property type="protein sequence ID" value="EWY84693.1"/>
    <property type="molecule type" value="Genomic_DNA"/>
</dbReference>
<evidence type="ECO:0000313" key="3">
    <source>
        <dbReference type="Proteomes" id="UP000030753"/>
    </source>
</evidence>
<evidence type="ECO:0000313" key="2">
    <source>
        <dbReference type="EMBL" id="EWY84693.1"/>
    </source>
</evidence>
<organism evidence="2 3">
    <name type="scientific">Fusarium oxysporum NRRL 32931</name>
    <dbReference type="NCBI Taxonomy" id="660029"/>
    <lineage>
        <taxon>Eukaryota</taxon>
        <taxon>Fungi</taxon>
        <taxon>Dikarya</taxon>
        <taxon>Ascomycota</taxon>
        <taxon>Pezizomycotina</taxon>
        <taxon>Sordariomycetes</taxon>
        <taxon>Hypocreomycetidae</taxon>
        <taxon>Hypocreales</taxon>
        <taxon>Nectriaceae</taxon>
        <taxon>Fusarium</taxon>
        <taxon>Fusarium oxysporum species complex</taxon>
    </lineage>
</organism>